<keyword evidence="4" id="KW-0813">Transport</keyword>
<dbReference type="Proteomes" id="UP000657918">
    <property type="component" value="Unassembled WGS sequence"/>
</dbReference>
<dbReference type="GO" id="GO:0046872">
    <property type="term" value="F:metal ion binding"/>
    <property type="evidence" value="ECO:0007669"/>
    <property type="project" value="UniProtKB-KW"/>
</dbReference>
<dbReference type="PROSITE" id="PS51847">
    <property type="entry name" value="SMP"/>
    <property type="match status" value="1"/>
</dbReference>
<name>A0A835MZ44_9ROSI</name>
<reference evidence="17 18" key="1">
    <citation type="submission" date="2020-10" db="EMBL/GenBank/DDBJ databases">
        <title>Plant Genome Project.</title>
        <authorList>
            <person name="Zhang R.-G."/>
        </authorList>
    </citation>
    <scope>NUCLEOTIDE SEQUENCE [LARGE SCALE GENOMIC DNA]</scope>
    <source>
        <strain evidence="17">FAFU-HL-1</strain>
        <tissue evidence="17">Leaf</tissue>
    </source>
</reference>
<evidence type="ECO:0000256" key="10">
    <source>
        <dbReference type="ARBA" id="ARBA00023055"/>
    </source>
</evidence>
<evidence type="ECO:0008006" key="19">
    <source>
        <dbReference type="Google" id="ProtNLM"/>
    </source>
</evidence>
<evidence type="ECO:0000256" key="12">
    <source>
        <dbReference type="ARBA" id="ARBA00023136"/>
    </source>
</evidence>
<dbReference type="InterPro" id="IPR039010">
    <property type="entry name" value="Synaptotagmin_SMP"/>
</dbReference>
<dbReference type="Pfam" id="PF17047">
    <property type="entry name" value="SMP_LBD"/>
    <property type="match status" value="1"/>
</dbReference>
<evidence type="ECO:0000256" key="4">
    <source>
        <dbReference type="ARBA" id="ARBA00022448"/>
    </source>
</evidence>
<evidence type="ECO:0000256" key="13">
    <source>
        <dbReference type="SAM" id="MobiDB-lite"/>
    </source>
</evidence>
<keyword evidence="12 14" id="KW-0472">Membrane</keyword>
<feature type="region of interest" description="Disordered" evidence="13">
    <location>
        <begin position="416"/>
        <end position="439"/>
    </location>
</feature>
<keyword evidence="8" id="KW-0106">Calcium</keyword>
<dbReference type="PROSITE" id="PS50004">
    <property type="entry name" value="C2"/>
    <property type="match status" value="2"/>
</dbReference>
<dbReference type="FunFam" id="2.60.40.150:FF:000066">
    <property type="entry name" value="Extended synaptotagmin-2"/>
    <property type="match status" value="1"/>
</dbReference>
<dbReference type="PANTHER" id="PTHR10774:SF62">
    <property type="entry name" value="SYNAPTOTAGMIN-3"/>
    <property type="match status" value="1"/>
</dbReference>
<dbReference type="PANTHER" id="PTHR10774">
    <property type="entry name" value="EXTENDED SYNAPTOTAGMIN-RELATED"/>
    <property type="match status" value="1"/>
</dbReference>
<dbReference type="SUPFAM" id="SSF49562">
    <property type="entry name" value="C2 domain (Calcium/lipid-binding domain, CaLB)"/>
    <property type="match status" value="2"/>
</dbReference>
<evidence type="ECO:0000259" key="15">
    <source>
        <dbReference type="PROSITE" id="PS50004"/>
    </source>
</evidence>
<dbReference type="EMBL" id="JADGMS010000010">
    <property type="protein sequence ID" value="KAF9674888.1"/>
    <property type="molecule type" value="Genomic_DNA"/>
</dbReference>
<comment type="similarity">
    <text evidence="3">Belongs to the synaptotagmin family.</text>
</comment>
<keyword evidence="18" id="KW-1185">Reference proteome</keyword>
<comment type="caution">
    <text evidence="17">The sequence shown here is derived from an EMBL/GenBank/DDBJ whole genome shotgun (WGS) entry which is preliminary data.</text>
</comment>
<dbReference type="SMART" id="SM00239">
    <property type="entry name" value="C2"/>
    <property type="match status" value="2"/>
</dbReference>
<proteinExistence type="inferred from homology"/>
<sequence length="562" mass="63937">MGFLNTFLELLGFGIGLPFGLLIGFFLFVYSKPEDVKDPAVRPLHELDTDALLDILPDIPLWVKCPDYERVDWLNKFLLDMWPYLDKAICAMIRSTTQPMFAEYIGKYKINAIELEHLTLGTLPPIIQGRNLQNVFSCFIFHIVCLKVYETNEKDLVMEPAIKWAGNPNIVLMIQLLSARLRFQLVDLQIFAAPRVALKPLVPTFPCFANIVVSLMERPHVDFGLKILGGDVMSIPGLYRLVQDMIKKQVASLYLWPQTLDIPVLDASTVIIKKPVGILHVKVVRAKKLLKADILGTSDPYVKLNLTGEKLPAKKTTIKKKNLNPEWNENFKLVVKDPESQVLQLQVFDWDKVGGHDRLGMQFVPLKVLTPRETKEFTLDLLKHTNISDSRDNKRRGQIVLELTYVPFRDDSIEFSGPLGGNDGRGSASGRSSSDDESLSGAGLLSVIVQGAEDVEGKHHMNPYALVLFRGERKKTKMIKRTRDPRWNEEFQFTLDQPPLHELIRIEVMSKRTSFSFRSKESLGHVEINLNDVVHNGRINQKYHLIDSRNGVIHVEIRWSTV</sequence>
<dbReference type="PRINTS" id="PR00360">
    <property type="entry name" value="C2DOMAIN"/>
</dbReference>
<evidence type="ECO:0000256" key="3">
    <source>
        <dbReference type="ARBA" id="ARBA00006996"/>
    </source>
</evidence>
<comment type="cofactor">
    <cofactor evidence="1">
        <name>Ca(2+)</name>
        <dbReference type="ChEBI" id="CHEBI:29108"/>
    </cofactor>
</comment>
<dbReference type="InterPro" id="IPR031468">
    <property type="entry name" value="SMP_LBD"/>
</dbReference>
<evidence type="ECO:0000256" key="1">
    <source>
        <dbReference type="ARBA" id="ARBA00001913"/>
    </source>
</evidence>
<dbReference type="GO" id="GO:0016020">
    <property type="term" value="C:membrane"/>
    <property type="evidence" value="ECO:0007669"/>
    <property type="project" value="UniProtKB-SubCell"/>
</dbReference>
<dbReference type="FunFam" id="2.60.40.150:FF:000102">
    <property type="entry name" value="Synaptotagmin-2 isoform A"/>
    <property type="match status" value="1"/>
</dbReference>
<feature type="transmembrane region" description="Helical" evidence="14">
    <location>
        <begin position="7"/>
        <end position="30"/>
    </location>
</feature>
<accession>A0A835MZ44</accession>
<keyword evidence="11" id="KW-0446">Lipid-binding</keyword>
<dbReference type="GO" id="GO:0006869">
    <property type="term" value="P:lipid transport"/>
    <property type="evidence" value="ECO:0007669"/>
    <property type="project" value="UniProtKB-KW"/>
</dbReference>
<dbReference type="InterPro" id="IPR045050">
    <property type="entry name" value="Synaptotagmin_plant"/>
</dbReference>
<protein>
    <recommendedName>
        <fullName evidence="19">Synaptotagmin-3-like</fullName>
    </recommendedName>
</protein>
<dbReference type="OrthoDB" id="67700at2759"/>
<comment type="subcellular location">
    <subcellularLocation>
        <location evidence="2">Membrane</location>
        <topology evidence="2">Single-pass membrane protein</topology>
    </subcellularLocation>
</comment>
<feature type="domain" description="C2" evidence="15">
    <location>
        <begin position="425"/>
        <end position="543"/>
    </location>
</feature>
<evidence type="ECO:0000256" key="7">
    <source>
        <dbReference type="ARBA" id="ARBA00022737"/>
    </source>
</evidence>
<keyword evidence="10" id="KW-0445">Lipid transport</keyword>
<dbReference type="Gene3D" id="2.60.40.150">
    <property type="entry name" value="C2 domain"/>
    <property type="match status" value="2"/>
</dbReference>
<gene>
    <name evidence="17" type="ORF">SADUNF_Sadunf10G0174000</name>
</gene>
<evidence type="ECO:0000256" key="9">
    <source>
        <dbReference type="ARBA" id="ARBA00022989"/>
    </source>
</evidence>
<feature type="domain" description="SMP-LTD" evidence="16">
    <location>
        <begin position="67"/>
        <end position="265"/>
    </location>
</feature>
<dbReference type="GO" id="GO:0005783">
    <property type="term" value="C:endoplasmic reticulum"/>
    <property type="evidence" value="ECO:0007669"/>
    <property type="project" value="TreeGrafter"/>
</dbReference>
<dbReference type="InterPro" id="IPR000008">
    <property type="entry name" value="C2_dom"/>
</dbReference>
<dbReference type="CDD" id="cd00030">
    <property type="entry name" value="C2"/>
    <property type="match status" value="2"/>
</dbReference>
<dbReference type="InterPro" id="IPR035892">
    <property type="entry name" value="C2_domain_sf"/>
</dbReference>
<feature type="domain" description="C2" evidence="15">
    <location>
        <begin position="256"/>
        <end position="379"/>
    </location>
</feature>
<evidence type="ECO:0000256" key="14">
    <source>
        <dbReference type="SAM" id="Phobius"/>
    </source>
</evidence>
<dbReference type="Pfam" id="PF00168">
    <property type="entry name" value="C2"/>
    <property type="match status" value="2"/>
</dbReference>
<dbReference type="GO" id="GO:0008289">
    <property type="term" value="F:lipid binding"/>
    <property type="evidence" value="ECO:0007669"/>
    <property type="project" value="UniProtKB-KW"/>
</dbReference>
<keyword evidence="9 14" id="KW-1133">Transmembrane helix</keyword>
<organism evidence="17 18">
    <name type="scientific">Salix dunnii</name>
    <dbReference type="NCBI Taxonomy" id="1413687"/>
    <lineage>
        <taxon>Eukaryota</taxon>
        <taxon>Viridiplantae</taxon>
        <taxon>Streptophyta</taxon>
        <taxon>Embryophyta</taxon>
        <taxon>Tracheophyta</taxon>
        <taxon>Spermatophyta</taxon>
        <taxon>Magnoliopsida</taxon>
        <taxon>eudicotyledons</taxon>
        <taxon>Gunneridae</taxon>
        <taxon>Pentapetalae</taxon>
        <taxon>rosids</taxon>
        <taxon>fabids</taxon>
        <taxon>Malpighiales</taxon>
        <taxon>Salicaceae</taxon>
        <taxon>Saliceae</taxon>
        <taxon>Salix</taxon>
    </lineage>
</organism>
<keyword evidence="7" id="KW-0677">Repeat</keyword>
<evidence type="ECO:0000256" key="6">
    <source>
        <dbReference type="ARBA" id="ARBA00022723"/>
    </source>
</evidence>
<keyword evidence="6" id="KW-0479">Metal-binding</keyword>
<evidence type="ECO:0000256" key="5">
    <source>
        <dbReference type="ARBA" id="ARBA00022692"/>
    </source>
</evidence>
<dbReference type="AlphaFoldDB" id="A0A835MZ44"/>
<evidence type="ECO:0000259" key="16">
    <source>
        <dbReference type="PROSITE" id="PS51847"/>
    </source>
</evidence>
<evidence type="ECO:0000256" key="11">
    <source>
        <dbReference type="ARBA" id="ARBA00023121"/>
    </source>
</evidence>
<evidence type="ECO:0000313" key="18">
    <source>
        <dbReference type="Proteomes" id="UP000657918"/>
    </source>
</evidence>
<keyword evidence="5 14" id="KW-0812">Transmembrane</keyword>
<evidence type="ECO:0000256" key="8">
    <source>
        <dbReference type="ARBA" id="ARBA00022837"/>
    </source>
</evidence>
<dbReference type="CDD" id="cd21677">
    <property type="entry name" value="SMP_SYT"/>
    <property type="match status" value="1"/>
</dbReference>
<evidence type="ECO:0000256" key="2">
    <source>
        <dbReference type="ARBA" id="ARBA00004167"/>
    </source>
</evidence>
<evidence type="ECO:0000313" key="17">
    <source>
        <dbReference type="EMBL" id="KAF9674888.1"/>
    </source>
</evidence>